<feature type="compositionally biased region" description="Low complexity" evidence="1">
    <location>
        <begin position="993"/>
        <end position="1016"/>
    </location>
</feature>
<name>A0A150GDU1_GONPE</name>
<feature type="region of interest" description="Disordered" evidence="1">
    <location>
        <begin position="1497"/>
        <end position="1560"/>
    </location>
</feature>
<gene>
    <name evidence="2" type="ORF">GPECTOR_31g359</name>
</gene>
<organism evidence="2 3">
    <name type="scientific">Gonium pectorale</name>
    <name type="common">Green alga</name>
    <dbReference type="NCBI Taxonomy" id="33097"/>
    <lineage>
        <taxon>Eukaryota</taxon>
        <taxon>Viridiplantae</taxon>
        <taxon>Chlorophyta</taxon>
        <taxon>core chlorophytes</taxon>
        <taxon>Chlorophyceae</taxon>
        <taxon>CS clade</taxon>
        <taxon>Chlamydomonadales</taxon>
        <taxon>Volvocaceae</taxon>
        <taxon>Gonium</taxon>
    </lineage>
</organism>
<feature type="region of interest" description="Disordered" evidence="1">
    <location>
        <begin position="1250"/>
        <end position="1281"/>
    </location>
</feature>
<feature type="compositionally biased region" description="Pro residues" evidence="1">
    <location>
        <begin position="1116"/>
        <end position="1136"/>
    </location>
</feature>
<feature type="compositionally biased region" description="Gly residues" evidence="1">
    <location>
        <begin position="1043"/>
        <end position="1059"/>
    </location>
</feature>
<protein>
    <submittedName>
        <fullName evidence="2">Uncharacterized protein</fullName>
    </submittedName>
</protein>
<dbReference type="EMBL" id="LSYV01000032">
    <property type="protein sequence ID" value="KXZ47996.1"/>
    <property type="molecule type" value="Genomic_DNA"/>
</dbReference>
<comment type="caution">
    <text evidence="2">The sequence shown here is derived from an EMBL/GenBank/DDBJ whole genome shotgun (WGS) entry which is preliminary data.</text>
</comment>
<feature type="compositionally biased region" description="Low complexity" evidence="1">
    <location>
        <begin position="789"/>
        <end position="802"/>
    </location>
</feature>
<dbReference type="Proteomes" id="UP000075714">
    <property type="component" value="Unassembled WGS sequence"/>
</dbReference>
<evidence type="ECO:0000256" key="1">
    <source>
        <dbReference type="SAM" id="MobiDB-lite"/>
    </source>
</evidence>
<feature type="region of interest" description="Disordered" evidence="1">
    <location>
        <begin position="851"/>
        <end position="871"/>
    </location>
</feature>
<keyword evidence="3" id="KW-1185">Reference proteome</keyword>
<sequence>MPCKLNSCLAVGNESTAQEAVADYLGLGCIPRLNASQGSVLEVLASSSLRLPRGLLQRFEADTGWRVRVTSWDEASGSLPPLASVSDGSSGWAGAAGAGGNRRAAIEQAGTSATNTSQSVESRPDWVQALALSYDAWILDSQLLAGMGRYGALAAPAKLLQDPATFMELQRSSQPQARLYGTSYRYTAAALPLGSNSLVLYGHDAALLRLHGNGILRQRLGLQLAVDGSLVLPPAWSWEQLVDAVAAVNGTDFDGDGAIEYGICLEAAPGCMAPALLQAVAASYLQTHGSGDGVLLDPETLAWRLQSAGFRTALWTLQRLLAYAPLSSTGGGGGGGSGGGSDTAACRRLSRGFAEGTCAFTIHGLQHLKASYVWPRADPAATAAARVMLLPGSTFVSPRGASSLVACTAASCPLSVPLSGGGVERSSMLGLPWRVSAWASGAAGDGTPTVNVAPLVYGNPVGAVSAATPVTYGSAAARLLASLASAEAQAELAADPESGVIPFRRVVNLTSGSQSARRPSQRQLEEHAAVQARLWGHPNAAPALRLPGAEQAWPLFDAALSALQRGGDPYASTQPNRPYADDDWQAPREPSPAVSAVVEALAAELPAALEVALPSAAALAAEYRASVAYRQPLLTSRFEEPAGPPPIRTALVAGLAVGLSLGLLALMVSTALYARKSLRRLRRTASQDDDSSNQRSTATYVVLDIQGLSDECVSDTVREQALRHCHDVIKQLARRYNGTLVTLPESEMRHARRLPRTRPSAALEAAVRAELAAAVAPSADGRQPGWPRGSAGSAAAGGAMAGKATTPGGFVDGDAGGAGGAGGAESGAAAGCRNTFWTYDSEYMSLNSRDLDAVPSQSGPSPSAALGLGLDGSTMLPPLPLAAMQMGSNHQDQMGSNNEISLAAGAARGAQAPPGSVSAGGAAPNVQVAQDANEGSSMRLPTVAGYVSPPHSPHGWDKPVGCDAAAGVGAVANLESPFTLTGRTTQLSAGPVSTEPTATTSSTLATTYSGGRAVSKSGGGGGPGADGDGPSFRGLGAQPRTSHGGGGGVAGAAAGAGGGSERLLRGAAAPVGSKAVHVSLFTGGGGGGGGGAPSPPLAAAGAADPGGGAATAVVAPPQPGLPPPSLQPPPPPPSALPPRHQSLPAMTSSSPALRTYSPETSQLLLELENAIGHHAGLLPTLPEGAVAGLGGAGAVTRVLNGMQNGLAMLTNCRWPSEILQLPACRPVAVRPRSAADGGSEHPAGEVAGAAAREGRFDTGGGRAGTPGTSGAMHPGNESSGGAVVASAQSSFIVTSNSPFSAAGAVDRMKSLISGGVKGRSGRLMRVGMNSPRVGSPIVGSGHGAVPDRSAPSVSRFAAAAAAAAQFGGGGSGGGAASGPLGVGVLPGAGSTLGGLAGGSLPMPPPLFATQSAAPYISATPGAGFGFRAGSHAGSHDPWAAGVTASSACSRDGSVSTWCPPPFVSQGVGMGMGLGSGMQAGSSSAALHLQVTSGSSSAAAISRRPSGGDLLRGAGVGLPGQRSPLGGPSRILTPDGAAAPAAGTGAAAIGSSGNTGGSSGSVLRGHVGMVIPRPMHAAAPRGCRSALPPSWRPPLAVDCSA</sequence>
<feature type="region of interest" description="Disordered" evidence="1">
    <location>
        <begin position="1086"/>
        <end position="1154"/>
    </location>
</feature>
<evidence type="ECO:0000313" key="2">
    <source>
        <dbReference type="EMBL" id="KXZ47996.1"/>
    </source>
</evidence>
<feature type="compositionally biased region" description="Polar residues" evidence="1">
    <location>
        <begin position="1144"/>
        <end position="1154"/>
    </location>
</feature>
<feature type="region of interest" description="Disordered" evidence="1">
    <location>
        <begin position="566"/>
        <end position="588"/>
    </location>
</feature>
<reference evidence="3" key="1">
    <citation type="journal article" date="2016" name="Nat. Commun.">
        <title>The Gonium pectorale genome demonstrates co-option of cell cycle regulation during the evolution of multicellularity.</title>
        <authorList>
            <person name="Hanschen E.R."/>
            <person name="Marriage T.N."/>
            <person name="Ferris P.J."/>
            <person name="Hamaji T."/>
            <person name="Toyoda A."/>
            <person name="Fujiyama A."/>
            <person name="Neme R."/>
            <person name="Noguchi H."/>
            <person name="Minakuchi Y."/>
            <person name="Suzuki M."/>
            <person name="Kawai-Toyooka H."/>
            <person name="Smith D.R."/>
            <person name="Sparks H."/>
            <person name="Anderson J."/>
            <person name="Bakaric R."/>
            <person name="Luria V."/>
            <person name="Karger A."/>
            <person name="Kirschner M.W."/>
            <person name="Durand P.M."/>
            <person name="Michod R.E."/>
            <person name="Nozaki H."/>
            <person name="Olson B.J."/>
        </authorList>
    </citation>
    <scope>NUCLEOTIDE SEQUENCE [LARGE SCALE GENOMIC DNA]</scope>
    <source>
        <strain evidence="3">NIES-2863</strain>
    </source>
</reference>
<proteinExistence type="predicted"/>
<accession>A0A150GDU1</accession>
<dbReference type="Gene3D" id="3.40.190.10">
    <property type="entry name" value="Periplasmic binding protein-like II"/>
    <property type="match status" value="1"/>
</dbReference>
<feature type="compositionally biased region" description="Low complexity" evidence="1">
    <location>
        <begin position="1497"/>
        <end position="1507"/>
    </location>
</feature>
<feature type="region of interest" description="Disordered" evidence="1">
    <location>
        <begin position="984"/>
        <end position="1059"/>
    </location>
</feature>
<feature type="region of interest" description="Disordered" evidence="1">
    <location>
        <begin position="775"/>
        <end position="802"/>
    </location>
</feature>
<evidence type="ECO:0000313" key="3">
    <source>
        <dbReference type="Proteomes" id="UP000075714"/>
    </source>
</evidence>
<feature type="compositionally biased region" description="Gly residues" evidence="1">
    <location>
        <begin position="1017"/>
        <end position="1027"/>
    </location>
</feature>
<feature type="compositionally biased region" description="Low complexity" evidence="1">
    <location>
        <begin position="1535"/>
        <end position="1551"/>
    </location>
</feature>
<dbReference type="OrthoDB" id="553023at2759"/>